<dbReference type="Pfam" id="PF13511">
    <property type="entry name" value="DUF4124"/>
    <property type="match status" value="1"/>
</dbReference>
<dbReference type="InterPro" id="IPR016047">
    <property type="entry name" value="M23ase_b-sheet_dom"/>
</dbReference>
<gene>
    <name evidence="4" type="ORF">BGP84_19010</name>
</gene>
<reference evidence="4 5" key="1">
    <citation type="submission" date="2016-08" db="EMBL/GenBank/DDBJ databases">
        <authorList>
            <person name="Seilhamer J.J."/>
        </authorList>
    </citation>
    <scope>NUCLEOTIDE SEQUENCE [LARGE SCALE GENOMIC DNA]</scope>
    <source>
        <strain evidence="4 5">KH-21-114</strain>
    </source>
</reference>
<dbReference type="Gene3D" id="2.70.70.10">
    <property type="entry name" value="Glucose Permease (Domain IIA)"/>
    <property type="match status" value="1"/>
</dbReference>
<evidence type="ECO:0000259" key="2">
    <source>
        <dbReference type="Pfam" id="PF01551"/>
    </source>
</evidence>
<dbReference type="CDD" id="cd12797">
    <property type="entry name" value="M23_peptidase"/>
    <property type="match status" value="1"/>
</dbReference>
<organism evidence="4 5">
    <name type="scientific">Pseudomonas putida</name>
    <name type="common">Arthrobacter siderocapsulatus</name>
    <dbReference type="NCBI Taxonomy" id="303"/>
    <lineage>
        <taxon>Bacteria</taxon>
        <taxon>Pseudomonadati</taxon>
        <taxon>Pseudomonadota</taxon>
        <taxon>Gammaproteobacteria</taxon>
        <taxon>Pseudomonadales</taxon>
        <taxon>Pseudomonadaceae</taxon>
        <taxon>Pseudomonas</taxon>
    </lineage>
</organism>
<feature type="domain" description="M23ase beta-sheet core" evidence="2">
    <location>
        <begin position="178"/>
        <end position="273"/>
    </location>
</feature>
<dbReference type="RefSeq" id="WP_103448451.1">
    <property type="nucleotide sequence ID" value="NZ_MINH01000021.1"/>
</dbReference>
<evidence type="ECO:0000313" key="5">
    <source>
        <dbReference type="Proteomes" id="UP000237230"/>
    </source>
</evidence>
<sequence>MPAAARLLLFCALLSASASSMGKTIYKTVDNSGVVSYSDRYSPGAKTFELSEPILDHIDGKVRLQAETFPGGVRFMVRNDLYVPMQVELRIDKLTNAFGGNQPRNIRAVVGPRSSKVLSSVLAAPGGKLQYATSFQYAMGDPGQRSLAYRYPFPWKGGPFRLTQGPNGRFSHFGPRSRYAMDIAMPEGTPIIAARGGMVVKVENGQSGRGTNPGGNFVRILHPDGTMGVYLHLMRGSVAVREGQQVVVGQALAKSGNTGNSTGPHLHFVVQRNVGLALESIPFQFDRPLGGLPDFTAGNP</sequence>
<dbReference type="OrthoDB" id="9809488at2"/>
<feature type="signal peptide" evidence="1">
    <location>
        <begin position="1"/>
        <end position="22"/>
    </location>
</feature>
<accession>A0A2S3WUK0</accession>
<dbReference type="Pfam" id="PF01551">
    <property type="entry name" value="Peptidase_M23"/>
    <property type="match status" value="1"/>
</dbReference>
<dbReference type="InterPro" id="IPR025392">
    <property type="entry name" value="DUF4124"/>
</dbReference>
<dbReference type="PANTHER" id="PTHR21666">
    <property type="entry name" value="PEPTIDASE-RELATED"/>
    <property type="match status" value="1"/>
</dbReference>
<evidence type="ECO:0000259" key="3">
    <source>
        <dbReference type="Pfam" id="PF13511"/>
    </source>
</evidence>
<dbReference type="PANTHER" id="PTHR21666:SF294">
    <property type="entry name" value="PEPTIDASE M23"/>
    <property type="match status" value="1"/>
</dbReference>
<feature type="chain" id="PRO_5015522100" evidence="1">
    <location>
        <begin position="23"/>
        <end position="300"/>
    </location>
</feature>
<feature type="domain" description="DUF4124" evidence="3">
    <location>
        <begin position="12"/>
        <end position="45"/>
    </location>
</feature>
<dbReference type="AlphaFoldDB" id="A0A2S3WUK0"/>
<proteinExistence type="predicted"/>
<dbReference type="InterPro" id="IPR011055">
    <property type="entry name" value="Dup_hybrid_motif"/>
</dbReference>
<protein>
    <submittedName>
        <fullName evidence="4">Peptidase M23</fullName>
    </submittedName>
</protein>
<dbReference type="SUPFAM" id="SSF51261">
    <property type="entry name" value="Duplicated hybrid motif"/>
    <property type="match status" value="1"/>
</dbReference>
<name>A0A2S3WUK0_PSEPU</name>
<evidence type="ECO:0000313" key="4">
    <source>
        <dbReference type="EMBL" id="POG04985.1"/>
    </source>
</evidence>
<evidence type="ECO:0000256" key="1">
    <source>
        <dbReference type="SAM" id="SignalP"/>
    </source>
</evidence>
<reference evidence="4 5" key="2">
    <citation type="submission" date="2018-03" db="EMBL/GenBank/DDBJ databases">
        <title>Draft genome of Pseudomonas putida strain KH-21-114.</title>
        <authorList>
            <person name="Yoshizawa S."/>
            <person name="Khan N.H."/>
            <person name="Nishimura M."/>
            <person name="Chiura H.X."/>
            <person name="Ogura Y."/>
            <person name="Hayashi T."/>
            <person name="Kogure K."/>
        </authorList>
    </citation>
    <scope>NUCLEOTIDE SEQUENCE [LARGE SCALE GENOMIC DNA]</scope>
    <source>
        <strain evidence="4 5">KH-21-114</strain>
    </source>
</reference>
<comment type="caution">
    <text evidence="4">The sequence shown here is derived from an EMBL/GenBank/DDBJ whole genome shotgun (WGS) entry which is preliminary data.</text>
</comment>
<dbReference type="GO" id="GO:0004222">
    <property type="term" value="F:metalloendopeptidase activity"/>
    <property type="evidence" value="ECO:0007669"/>
    <property type="project" value="TreeGrafter"/>
</dbReference>
<dbReference type="Proteomes" id="UP000237230">
    <property type="component" value="Unassembled WGS sequence"/>
</dbReference>
<dbReference type="InterPro" id="IPR050570">
    <property type="entry name" value="Cell_wall_metabolism_enzyme"/>
</dbReference>
<keyword evidence="1" id="KW-0732">Signal</keyword>
<dbReference type="EMBL" id="MINH01000021">
    <property type="protein sequence ID" value="POG04985.1"/>
    <property type="molecule type" value="Genomic_DNA"/>
</dbReference>